<evidence type="ECO:0000256" key="1">
    <source>
        <dbReference type="SAM" id="MobiDB-lite"/>
    </source>
</evidence>
<dbReference type="RefSeq" id="WP_029093955.1">
    <property type="nucleotide sequence ID" value="NZ_PDDX01000001.1"/>
</dbReference>
<dbReference type="InterPro" id="IPR017744">
    <property type="entry name" value="BcsG"/>
</dbReference>
<dbReference type="OrthoDB" id="6965261at2"/>
<name>A0A2C6DGT9_9GAMM</name>
<evidence type="ECO:0000256" key="2">
    <source>
        <dbReference type="SAM" id="Phobius"/>
    </source>
</evidence>
<accession>A0A2C6DGT9</accession>
<reference evidence="4" key="1">
    <citation type="submission" date="2017-09" db="EMBL/GenBank/DDBJ databases">
        <title>FDA dAtabase for Regulatory Grade micrObial Sequences (FDA-ARGOS): Supporting development and validation of Infectious Disease Dx tests.</title>
        <authorList>
            <person name="Minogue T."/>
            <person name="Wolcott M."/>
            <person name="Wasieloski L."/>
            <person name="Aguilar W."/>
            <person name="Moore D."/>
            <person name="Tallon L."/>
            <person name="Sadzewicz L."/>
            <person name="Ott S."/>
            <person name="Zhao X."/>
            <person name="Nagaraj S."/>
            <person name="Vavikolanu K."/>
            <person name="Aluvathingal J."/>
            <person name="Nadendla S."/>
            <person name="Sichtig H."/>
        </authorList>
    </citation>
    <scope>NUCLEOTIDE SEQUENCE [LARGE SCALE GENOMIC DNA]</scope>
    <source>
        <strain evidence="4">FDAARGOS_387</strain>
    </source>
</reference>
<feature type="compositionally biased region" description="Low complexity" evidence="1">
    <location>
        <begin position="173"/>
        <end position="191"/>
    </location>
</feature>
<dbReference type="AlphaFoldDB" id="A0A2C6DGT9"/>
<keyword evidence="2" id="KW-0472">Membrane</keyword>
<organism evidence="3 4">
    <name type="scientific">Budvicia aquatica</name>
    <dbReference type="NCBI Taxonomy" id="82979"/>
    <lineage>
        <taxon>Bacteria</taxon>
        <taxon>Pseudomonadati</taxon>
        <taxon>Pseudomonadota</taxon>
        <taxon>Gammaproteobacteria</taxon>
        <taxon>Enterobacterales</taxon>
        <taxon>Budviciaceae</taxon>
        <taxon>Budvicia</taxon>
    </lineage>
</organism>
<protein>
    <submittedName>
        <fullName evidence="3">Cellulose biosynthesis protein BcsG</fullName>
    </submittedName>
</protein>
<sequence length="555" mass="62021">MNKENISSKTESSDKKLWTNWRGLRGWNYYFLIKFALLWGGYLNFHPLENLVFIAFLLFPLPEGLLRKTWDWIAFPVGIILFYYDTWLPGIDSIISMNSQATALSFSYMLELAQRFINWQWIGAGFALLVGYLFISQWVRITPFIVGAMIWLNLIILSGPAISLLPTASTGNSTSTTATSGTPATTTNSAALSTQEPPTDHNLSAYYDGFIQQQKELYTQFPAALPADAQPFDLLVINICSLSWSDIEASGLADHPLWKRMDIMFDNFNSATSYSGPAAIRLARASCGQTSHSDLYQQADKRCYLFENLAQLGFKNELVMDHSGQFGDYLKELRDYAGIQAVPLPPDSSDHNLVAFDGEPLYQDLTMLKQWLSTREKGSDLRSAMFYNTIELHDGNRNSTTNAQVAYKQRLQALLDDLDQFMTELEKSGRKVMVMIVPEHGAALVGDKMQISGLRDIPSPSITHVPAAIKLVGAKSAAPQTIRIAQPSSYLALSELVSRSLDGKLFTQDSIDWQKLTADLPQTPVISETSGSVVMAYQGQTYIRLNNSSWVPYPR</sequence>
<keyword evidence="2" id="KW-1133">Transmembrane helix</keyword>
<dbReference type="STRING" id="1111728.GCA_000427805_04769"/>
<dbReference type="Proteomes" id="UP000224974">
    <property type="component" value="Unassembled WGS sequence"/>
</dbReference>
<dbReference type="Pfam" id="PF11658">
    <property type="entry name" value="CBP_BcsG"/>
    <property type="match status" value="1"/>
</dbReference>
<proteinExistence type="predicted"/>
<feature type="transmembrane region" description="Helical" evidence="2">
    <location>
        <begin position="116"/>
        <end position="135"/>
    </location>
</feature>
<evidence type="ECO:0000313" key="4">
    <source>
        <dbReference type="Proteomes" id="UP000224974"/>
    </source>
</evidence>
<keyword evidence="4" id="KW-1185">Reference proteome</keyword>
<dbReference type="NCBIfam" id="TIGR03368">
    <property type="entry name" value="cellulose_yhjU"/>
    <property type="match status" value="1"/>
</dbReference>
<keyword evidence="2" id="KW-0812">Transmembrane</keyword>
<gene>
    <name evidence="3" type="primary">bcsG</name>
    <name evidence="3" type="ORF">CRN84_01060</name>
</gene>
<feature type="region of interest" description="Disordered" evidence="1">
    <location>
        <begin position="173"/>
        <end position="196"/>
    </location>
</feature>
<feature type="transmembrane region" description="Helical" evidence="2">
    <location>
        <begin position="72"/>
        <end position="95"/>
    </location>
</feature>
<evidence type="ECO:0000313" key="3">
    <source>
        <dbReference type="EMBL" id="PHI28031.1"/>
    </source>
</evidence>
<comment type="caution">
    <text evidence="3">The sequence shown here is derived from an EMBL/GenBank/DDBJ whole genome shotgun (WGS) entry which is preliminary data.</text>
</comment>
<dbReference type="EMBL" id="PDDX01000001">
    <property type="protein sequence ID" value="PHI28031.1"/>
    <property type="molecule type" value="Genomic_DNA"/>
</dbReference>